<gene>
    <name evidence="3" type="ORF">M011DRAFT_475910</name>
</gene>
<keyword evidence="2" id="KW-0812">Transmembrane</keyword>
<accession>A0A6A6VEY9</accession>
<reference evidence="3" key="1">
    <citation type="journal article" date="2020" name="Stud. Mycol.">
        <title>101 Dothideomycetes genomes: a test case for predicting lifestyles and emergence of pathogens.</title>
        <authorList>
            <person name="Haridas S."/>
            <person name="Albert R."/>
            <person name="Binder M."/>
            <person name="Bloem J."/>
            <person name="Labutti K."/>
            <person name="Salamov A."/>
            <person name="Andreopoulos B."/>
            <person name="Baker S."/>
            <person name="Barry K."/>
            <person name="Bills G."/>
            <person name="Bluhm B."/>
            <person name="Cannon C."/>
            <person name="Castanera R."/>
            <person name="Culley D."/>
            <person name="Daum C."/>
            <person name="Ezra D."/>
            <person name="Gonzalez J."/>
            <person name="Henrissat B."/>
            <person name="Kuo A."/>
            <person name="Liang C."/>
            <person name="Lipzen A."/>
            <person name="Lutzoni F."/>
            <person name="Magnuson J."/>
            <person name="Mondo S."/>
            <person name="Nolan M."/>
            <person name="Ohm R."/>
            <person name="Pangilinan J."/>
            <person name="Park H.-J."/>
            <person name="Ramirez L."/>
            <person name="Alfaro M."/>
            <person name="Sun H."/>
            <person name="Tritt A."/>
            <person name="Yoshinaga Y."/>
            <person name="Zwiers L.-H."/>
            <person name="Turgeon B."/>
            <person name="Goodwin S."/>
            <person name="Spatafora J."/>
            <person name="Crous P."/>
            <person name="Grigoriev I."/>
        </authorList>
    </citation>
    <scope>NUCLEOTIDE SEQUENCE</scope>
    <source>
        <strain evidence="3">CBS 119925</strain>
    </source>
</reference>
<protein>
    <submittedName>
        <fullName evidence="3">Uncharacterized protein</fullName>
    </submittedName>
</protein>
<dbReference type="AlphaFoldDB" id="A0A6A6VEY9"/>
<keyword evidence="4" id="KW-1185">Reference proteome</keyword>
<evidence type="ECO:0000313" key="4">
    <source>
        <dbReference type="Proteomes" id="UP000799440"/>
    </source>
</evidence>
<feature type="region of interest" description="Disordered" evidence="1">
    <location>
        <begin position="181"/>
        <end position="200"/>
    </location>
</feature>
<keyword evidence="2" id="KW-0472">Membrane</keyword>
<organism evidence="3 4">
    <name type="scientific">Sporormia fimetaria CBS 119925</name>
    <dbReference type="NCBI Taxonomy" id="1340428"/>
    <lineage>
        <taxon>Eukaryota</taxon>
        <taxon>Fungi</taxon>
        <taxon>Dikarya</taxon>
        <taxon>Ascomycota</taxon>
        <taxon>Pezizomycotina</taxon>
        <taxon>Dothideomycetes</taxon>
        <taxon>Pleosporomycetidae</taxon>
        <taxon>Pleosporales</taxon>
        <taxon>Sporormiaceae</taxon>
        <taxon>Sporormia</taxon>
    </lineage>
</organism>
<dbReference type="EMBL" id="MU006567">
    <property type="protein sequence ID" value="KAF2749178.1"/>
    <property type="molecule type" value="Genomic_DNA"/>
</dbReference>
<feature type="region of interest" description="Disordered" evidence="1">
    <location>
        <begin position="1"/>
        <end position="25"/>
    </location>
</feature>
<feature type="transmembrane region" description="Helical" evidence="2">
    <location>
        <begin position="137"/>
        <end position="163"/>
    </location>
</feature>
<feature type="compositionally biased region" description="Basic and acidic residues" evidence="1">
    <location>
        <begin position="184"/>
        <end position="200"/>
    </location>
</feature>
<evidence type="ECO:0000256" key="2">
    <source>
        <dbReference type="SAM" id="Phobius"/>
    </source>
</evidence>
<dbReference type="Proteomes" id="UP000799440">
    <property type="component" value="Unassembled WGS sequence"/>
</dbReference>
<name>A0A6A6VEY9_9PLEO</name>
<proteinExistence type="predicted"/>
<keyword evidence="2" id="KW-1133">Transmembrane helix</keyword>
<evidence type="ECO:0000313" key="3">
    <source>
        <dbReference type="EMBL" id="KAF2749178.1"/>
    </source>
</evidence>
<evidence type="ECO:0000256" key="1">
    <source>
        <dbReference type="SAM" id="MobiDB-lite"/>
    </source>
</evidence>
<sequence length="200" mass="22783">MSPTPLNTNNSCDQTSAHSPTDPLNLSTHQLLSQYTHLLHNHTRYLTELDAPSRYHRRIQTPSGALIATSTLRLYDIRINTILQQLEATQVLSEDRLQNLRDDATSQLARAWTIETTRVGALAADAHRKQQAREWRLWEIIVIRALVGPAVLGILGCFVYFVARVAFWMWEAHVVESESQGWIEKPEEGKKNEETKTKGE</sequence>